<evidence type="ECO:0000313" key="3">
    <source>
        <dbReference type="Proteomes" id="UP000010880"/>
    </source>
</evidence>
<gene>
    <name evidence="2" type="ordered locus">Halha_1205</name>
</gene>
<dbReference type="SMART" id="SM01120">
    <property type="entry name" value="Dak2"/>
    <property type="match status" value="1"/>
</dbReference>
<dbReference type="InterPro" id="IPR036117">
    <property type="entry name" value="DhaL_dom_sf"/>
</dbReference>
<dbReference type="PATRIC" id="fig|748449.3.peg.1163"/>
<dbReference type="InterPro" id="IPR004007">
    <property type="entry name" value="DhaL_dom"/>
</dbReference>
<dbReference type="PROSITE" id="PS51480">
    <property type="entry name" value="DHAL"/>
    <property type="match status" value="1"/>
</dbReference>
<keyword evidence="3" id="KW-1185">Reference proteome</keyword>
<dbReference type="eggNOG" id="COG1461">
    <property type="taxonomic scope" value="Bacteria"/>
</dbReference>
<dbReference type="NCBIfam" id="TIGR03599">
    <property type="entry name" value="YloV"/>
    <property type="match status" value="1"/>
</dbReference>
<dbReference type="Pfam" id="PF02734">
    <property type="entry name" value="Dak2"/>
    <property type="match status" value="1"/>
</dbReference>
<dbReference type="EMBL" id="CP003359">
    <property type="protein sequence ID" value="AGB41153.1"/>
    <property type="molecule type" value="Genomic_DNA"/>
</dbReference>
<dbReference type="RefSeq" id="WP_015326875.1">
    <property type="nucleotide sequence ID" value="NC_019978.1"/>
</dbReference>
<protein>
    <submittedName>
        <fullName evidence="2">DAK2 domain fusion protein YloV</fullName>
    </submittedName>
</protein>
<dbReference type="Proteomes" id="UP000010880">
    <property type="component" value="Chromosome"/>
</dbReference>
<dbReference type="InterPro" id="IPR048394">
    <property type="entry name" value="FakA-like_M"/>
</dbReference>
<dbReference type="PANTHER" id="PTHR33434">
    <property type="entry name" value="DEGV DOMAIN-CONTAINING PROTEIN DR_1986-RELATED"/>
    <property type="match status" value="1"/>
</dbReference>
<dbReference type="SMART" id="SM01121">
    <property type="entry name" value="Dak1_2"/>
    <property type="match status" value="1"/>
</dbReference>
<dbReference type="HOGENOM" id="CLU_017496_1_0_9"/>
<organism evidence="2 3">
    <name type="scientific">Halobacteroides halobius (strain ATCC 35273 / DSM 5150 / MD-1)</name>
    <dbReference type="NCBI Taxonomy" id="748449"/>
    <lineage>
        <taxon>Bacteria</taxon>
        <taxon>Bacillati</taxon>
        <taxon>Bacillota</taxon>
        <taxon>Clostridia</taxon>
        <taxon>Halanaerobiales</taxon>
        <taxon>Halobacteroidaceae</taxon>
        <taxon>Halobacteroides</taxon>
    </lineage>
</organism>
<dbReference type="InterPro" id="IPR033470">
    <property type="entry name" value="FakA-like_C"/>
</dbReference>
<dbReference type="SUPFAM" id="SSF101473">
    <property type="entry name" value="DhaL-like"/>
    <property type="match status" value="1"/>
</dbReference>
<dbReference type="Pfam" id="PF13684">
    <property type="entry name" value="FakA-like_C"/>
    <property type="match status" value="1"/>
</dbReference>
<dbReference type="InterPro" id="IPR019986">
    <property type="entry name" value="YloV-like"/>
</dbReference>
<name>L0KAM9_HALHC</name>
<dbReference type="OrthoDB" id="9760324at2"/>
<dbReference type="GO" id="GO:0004371">
    <property type="term" value="F:glycerone kinase activity"/>
    <property type="evidence" value="ECO:0007669"/>
    <property type="project" value="InterPro"/>
</dbReference>
<accession>L0KAM9</accession>
<dbReference type="InterPro" id="IPR050270">
    <property type="entry name" value="DegV_domain_contain"/>
</dbReference>
<reference evidence="3" key="1">
    <citation type="submission" date="2012-02" db="EMBL/GenBank/DDBJ databases">
        <title>The complete genome of Halobacteroides halobius DSM 5150.</title>
        <authorList>
            <person name="Lucas S."/>
            <person name="Copeland A."/>
            <person name="Lapidus A."/>
            <person name="Glavina del Rio T."/>
            <person name="Dalin E."/>
            <person name="Tice H."/>
            <person name="Bruce D."/>
            <person name="Goodwin L."/>
            <person name="Pitluck S."/>
            <person name="Peters L."/>
            <person name="Mikhailova N."/>
            <person name="Gu W."/>
            <person name="Kyrpides N."/>
            <person name="Mavromatis K."/>
            <person name="Ivanova N."/>
            <person name="Brettin T."/>
            <person name="Detter J.C."/>
            <person name="Han C."/>
            <person name="Larimer F."/>
            <person name="Land M."/>
            <person name="Hauser L."/>
            <person name="Markowitz V."/>
            <person name="Cheng J.-F."/>
            <person name="Hugenholtz P."/>
            <person name="Woyke T."/>
            <person name="Wu D."/>
            <person name="Tindall B."/>
            <person name="Pomrenke H."/>
            <person name="Brambilla E."/>
            <person name="Klenk H.-P."/>
            <person name="Eisen J.A."/>
        </authorList>
    </citation>
    <scope>NUCLEOTIDE SEQUENCE [LARGE SCALE GENOMIC DNA]</scope>
    <source>
        <strain evidence="3">ATCC 35273 / DSM 5150 / MD-1</strain>
    </source>
</reference>
<dbReference type="GO" id="GO:0006071">
    <property type="term" value="P:glycerol metabolic process"/>
    <property type="evidence" value="ECO:0007669"/>
    <property type="project" value="InterPro"/>
</dbReference>
<dbReference type="Pfam" id="PF21645">
    <property type="entry name" value="FakA-like_M"/>
    <property type="match status" value="1"/>
</dbReference>
<evidence type="ECO:0000259" key="1">
    <source>
        <dbReference type="PROSITE" id="PS51480"/>
    </source>
</evidence>
<dbReference type="AlphaFoldDB" id="L0KAM9"/>
<sequence>MLNEQLDQEVEEADALEFKQMLITATKSLEKAKTEINDLNIFPVPDGDTGSNMYATISNAVNEAQKIKEDSVGSVADKLATGALMGARGNSGVILSQLLKGLADGVGDVEVLTADELADGLEQAAEVAYQAVMKPVEGTILTVAREVGARAQELKGQVDLLELLVEVVNQAQESVAKTPELLDDLKEAGVVDAGGRGYQIFLEGLLSGLTTDNFTRDYSSSTSSQKQTSTTSQEGYGYCTEFIVKDSTIEVDQFREKIAGYGDSLLVVQAEDILKVHIHTAHPGQVLEVGINYGELTNIKIDNMSRQHQERMNLEEQEQEREQEETDQLAVLSVAAGAGLSDIFKNLGVDYVVQGGQSMNPSTQDLLEGIKKINSQEIIILPNNKNVISTAEQVQELSDKQIKVISSRNLPQGIAAMMSFNPQGDLEETTNNMTEELEFVKTGQVTYAVRDTQINDLEIEEGDILGLLEGDIKVTSDNYNQATLDLINKLITEEDTLLTIYVGEEVTDDKKEELDQLLQENYPQVDIEIYNGGQPIYYYIISVE</sequence>
<evidence type="ECO:0000313" key="2">
    <source>
        <dbReference type="EMBL" id="AGB41153.1"/>
    </source>
</evidence>
<dbReference type="Gene3D" id="1.25.40.340">
    <property type="match status" value="1"/>
</dbReference>
<dbReference type="KEGG" id="hhl:Halha_1205"/>
<dbReference type="STRING" id="748449.Halha_1205"/>
<proteinExistence type="predicted"/>
<dbReference type="PANTHER" id="PTHR33434:SF4">
    <property type="entry name" value="PHOSPHATASE PROTEIN"/>
    <property type="match status" value="1"/>
</dbReference>
<feature type="domain" description="DhaL" evidence="1">
    <location>
        <begin position="16"/>
        <end position="207"/>
    </location>
</feature>